<accession>A0A0E4H2K8</accession>
<protein>
    <submittedName>
        <fullName evidence="2">Uncharacterized protein</fullName>
    </submittedName>
</protein>
<evidence type="ECO:0000256" key="1">
    <source>
        <dbReference type="SAM" id="MobiDB-lite"/>
    </source>
</evidence>
<dbReference type="AlphaFoldDB" id="A0A0E4H2K8"/>
<gene>
    <name evidence="2" type="ORF">BN1232_05995</name>
</gene>
<feature type="region of interest" description="Disordered" evidence="1">
    <location>
        <begin position="1"/>
        <end position="28"/>
    </location>
</feature>
<proteinExistence type="predicted"/>
<name>A0A0E4H2K8_MYCLN</name>
<organism evidence="2 3">
    <name type="scientific">Mycobacterium lentiflavum</name>
    <dbReference type="NCBI Taxonomy" id="141349"/>
    <lineage>
        <taxon>Bacteria</taxon>
        <taxon>Bacillati</taxon>
        <taxon>Actinomycetota</taxon>
        <taxon>Actinomycetes</taxon>
        <taxon>Mycobacteriales</taxon>
        <taxon>Mycobacteriaceae</taxon>
        <taxon>Mycobacterium</taxon>
        <taxon>Mycobacterium simiae complex</taxon>
    </lineage>
</organism>
<dbReference type="STRING" id="141349.BN1232_05995"/>
<sequence length="73" mass="7622">MLMAKPALKWSLSPGSRQGAPTRPVSGSWRDHDGALGVVFTGPPAGDVVLPVRLPQGAGQWAHLAHFLADPSV</sequence>
<reference evidence="2 3" key="1">
    <citation type="submission" date="2015-03" db="EMBL/GenBank/DDBJ databases">
        <authorList>
            <person name="Urmite Genomes"/>
        </authorList>
    </citation>
    <scope>NUCLEOTIDE SEQUENCE [LARGE SCALE GENOMIC DNA]</scope>
    <source>
        <strain evidence="2 3">CSUR P1491</strain>
    </source>
</reference>
<dbReference type="EMBL" id="CTEE01000002">
    <property type="protein sequence ID" value="CQD23991.1"/>
    <property type="molecule type" value="Genomic_DNA"/>
</dbReference>
<evidence type="ECO:0000313" key="3">
    <source>
        <dbReference type="Proteomes" id="UP000199251"/>
    </source>
</evidence>
<dbReference type="Proteomes" id="UP000199251">
    <property type="component" value="Unassembled WGS sequence"/>
</dbReference>
<evidence type="ECO:0000313" key="2">
    <source>
        <dbReference type="EMBL" id="CQD23991.1"/>
    </source>
</evidence>